<dbReference type="InterPro" id="IPR005693">
    <property type="entry name" value="Mce"/>
</dbReference>
<protein>
    <submittedName>
        <fullName evidence="4">MCE family protein</fullName>
    </submittedName>
</protein>
<dbReference type="EMBL" id="JAUMSQ010000388">
    <property type="protein sequence ID" value="MDO3639810.1"/>
    <property type="molecule type" value="Genomic_DNA"/>
</dbReference>
<feature type="compositionally biased region" description="Pro residues" evidence="1">
    <location>
        <begin position="414"/>
        <end position="431"/>
    </location>
</feature>
<evidence type="ECO:0000313" key="5">
    <source>
        <dbReference type="Proteomes" id="UP001168823"/>
    </source>
</evidence>
<dbReference type="NCBIfam" id="TIGR00996">
    <property type="entry name" value="Mtu_fam_mce"/>
    <property type="match status" value="1"/>
</dbReference>
<dbReference type="Proteomes" id="UP001168823">
    <property type="component" value="Unassembled WGS sequence"/>
</dbReference>
<dbReference type="InterPro" id="IPR024516">
    <property type="entry name" value="Mce_C"/>
</dbReference>
<dbReference type="InterPro" id="IPR003399">
    <property type="entry name" value="Mce/MlaD"/>
</dbReference>
<feature type="non-terminal residue" evidence="4">
    <location>
        <position position="431"/>
    </location>
</feature>
<dbReference type="Pfam" id="PF02470">
    <property type="entry name" value="MlaD"/>
    <property type="match status" value="1"/>
</dbReference>
<dbReference type="PANTHER" id="PTHR33371">
    <property type="entry name" value="INTERMEMBRANE PHOSPHOLIPID TRANSPORT SYSTEM BINDING PROTEIN MLAD-RELATED"/>
    <property type="match status" value="1"/>
</dbReference>
<reference evidence="4" key="1">
    <citation type="submission" date="2023-07" db="EMBL/GenBank/DDBJ databases">
        <title>Mycolicibacterium sp. nov., a novel bacterial species.</title>
        <authorList>
            <person name="Cao Y."/>
        </authorList>
    </citation>
    <scope>NUCLEOTIDE SEQUENCE</scope>
    <source>
        <strain evidence="4">KC 300</strain>
    </source>
</reference>
<keyword evidence="5" id="KW-1185">Reference proteome</keyword>
<proteinExistence type="predicted"/>
<sequence>MTRPALVRSAAVTLVVLIVAAGAFLVHRHVFRPTAITAIFTSASSIYPGDEVRIAGVKVGTVTGIQPDGTQTLLTMEVAHGVRVAAAAKAVIVAQNLVSARFVGLTPSGGEGPTMPDGGVIPLDRTAVPVEWDEVKEQLNRLATDLGPTGPVSTSSVGRFIDSAAGAMEGNGAKLRQTVSQLAGISRVLANGSGDITAMIENLQTFVAVLRDSNEQIVSFQDRLATLSSVLDGSRDDLDAALTNLSEAVGDVQRFVAGSRDRTSEQLQRLVNVTQNLVDHQPDLEQVLHIAPSAIANAYNMMDPRTGGASGVFIFNNMANPTLFFCGMIGALENATSSETSKLCSQFLGPGLDRLNFNLLPFPINPLLTSVPSPGKLIYTDPKLMPGGPGTTSDPIPIAPDDSAYQPVGGGAPPAGPPPPGPPPGPSAPPP</sequence>
<gene>
    <name evidence="4" type="ORF">Q2100_28975</name>
</gene>
<feature type="domain" description="Mce/MlaD" evidence="2">
    <location>
        <begin position="34"/>
        <end position="107"/>
    </location>
</feature>
<dbReference type="RefSeq" id="WP_302916805.1">
    <property type="nucleotide sequence ID" value="NZ_JAUMSQ010000388.1"/>
</dbReference>
<dbReference type="Pfam" id="PF11887">
    <property type="entry name" value="Mce4_CUP1"/>
    <property type="match status" value="1"/>
</dbReference>
<organism evidence="4 5">
    <name type="scientific">Mycolicibacterium arseniciresistens</name>
    <dbReference type="NCBI Taxonomy" id="3062257"/>
    <lineage>
        <taxon>Bacteria</taxon>
        <taxon>Bacillati</taxon>
        <taxon>Actinomycetota</taxon>
        <taxon>Actinomycetes</taxon>
        <taxon>Mycobacteriales</taxon>
        <taxon>Mycobacteriaceae</taxon>
        <taxon>Mycolicibacterium</taxon>
    </lineage>
</organism>
<name>A0ABT8USJ7_9MYCO</name>
<evidence type="ECO:0000259" key="3">
    <source>
        <dbReference type="Pfam" id="PF11887"/>
    </source>
</evidence>
<feature type="region of interest" description="Disordered" evidence="1">
    <location>
        <begin position="380"/>
        <end position="431"/>
    </location>
</feature>
<accession>A0ABT8USJ7</accession>
<feature type="domain" description="Mammalian cell entry C-terminal" evidence="3">
    <location>
        <begin position="114"/>
        <end position="293"/>
    </location>
</feature>
<dbReference type="InterPro" id="IPR052336">
    <property type="entry name" value="MlaD_Phospholipid_Transporter"/>
</dbReference>
<dbReference type="PANTHER" id="PTHR33371:SF4">
    <property type="entry name" value="INTERMEMBRANE PHOSPHOLIPID TRANSPORT SYSTEM BINDING PROTEIN MLAD"/>
    <property type="match status" value="1"/>
</dbReference>
<comment type="caution">
    <text evidence="4">The sequence shown here is derived from an EMBL/GenBank/DDBJ whole genome shotgun (WGS) entry which is preliminary data.</text>
</comment>
<evidence type="ECO:0000256" key="1">
    <source>
        <dbReference type="SAM" id="MobiDB-lite"/>
    </source>
</evidence>
<evidence type="ECO:0000313" key="4">
    <source>
        <dbReference type="EMBL" id="MDO3639810.1"/>
    </source>
</evidence>
<evidence type="ECO:0000259" key="2">
    <source>
        <dbReference type="Pfam" id="PF02470"/>
    </source>
</evidence>